<feature type="transmembrane region" description="Helical" evidence="2">
    <location>
        <begin position="216"/>
        <end position="239"/>
    </location>
</feature>
<sequence length="602" mass="67205">MAFLHHLQYPFKLALLITQLFIARLILASPVNPKPASVSRLISRVLAFRVTRYSEILNRIAESTAVQDEHVLQERSLTQKSIKAAVIIGLTIALIVVVAIASLVTAATLSVLSFNKIYLRVIADEGTAKEKEYAQMVLKLRKRPYSMICAFVFTGSAMAELIPLLVSLIIQEASQGTVSGNFDAISIVVAVFLIIFFVELLPLGYTVRKALFVNKFLIRFSEIIFVIWYPLTFPISYLLEKIYELDAKSAMNRNKSIRFANTEERFFSNKELLAFIRLHIMSSSLDSGNVHKIVADIVKGAFKLQSLRVKDVMTDWDDLLYLNAIIRSDAIIYKDQGMALYGNGLDGGLLLEVEDASDYMRKYDIGMVPLGGKKVKGFISWTSFTANLGDGPSRAERLITEPMPVIFDCFEDPLELISLFQHGTAKMALVVVTPPRMNEKTTPNLPPHPIYPVSTTKVYWSNQEDIMAYVKPVGVISHQTLQQVVFGKIGHSKQELPDPMAKYASRRLTVDDTRELLRGIHLTYEDDRGPDWRKDSGAAYSTTSSVGVLDKVVGLGSRRRTGTLVNQRSPVSSIYGSVLDATEDEWATGGKEKEKEKETGFA</sequence>
<dbReference type="AlphaFoldDB" id="A0AAV9V0F0"/>
<dbReference type="GO" id="GO:0005737">
    <property type="term" value="C:cytoplasm"/>
    <property type="evidence" value="ECO:0007669"/>
    <property type="project" value="TreeGrafter"/>
</dbReference>
<feature type="chain" id="PRO_5043866522" evidence="3">
    <location>
        <begin position="29"/>
        <end position="602"/>
    </location>
</feature>
<feature type="transmembrane region" description="Helical" evidence="2">
    <location>
        <begin position="145"/>
        <end position="170"/>
    </location>
</feature>
<feature type="transmembrane region" description="Helical" evidence="2">
    <location>
        <begin position="84"/>
        <end position="112"/>
    </location>
</feature>
<proteinExistence type="predicted"/>
<feature type="transmembrane region" description="Helical" evidence="2">
    <location>
        <begin position="182"/>
        <end position="204"/>
    </location>
</feature>
<dbReference type="EMBL" id="JAVHNQ010000003">
    <property type="protein sequence ID" value="KAK6353336.1"/>
    <property type="molecule type" value="Genomic_DNA"/>
</dbReference>
<evidence type="ECO:0000313" key="5">
    <source>
        <dbReference type="EMBL" id="KAK6353336.1"/>
    </source>
</evidence>
<dbReference type="Pfam" id="PF01595">
    <property type="entry name" value="CNNM"/>
    <property type="match status" value="1"/>
</dbReference>
<dbReference type="InterPro" id="IPR002550">
    <property type="entry name" value="CNNM"/>
</dbReference>
<dbReference type="Proteomes" id="UP001375240">
    <property type="component" value="Unassembled WGS sequence"/>
</dbReference>
<feature type="signal peptide" evidence="3">
    <location>
        <begin position="1"/>
        <end position="28"/>
    </location>
</feature>
<dbReference type="GO" id="GO:0010960">
    <property type="term" value="P:magnesium ion homeostasis"/>
    <property type="evidence" value="ECO:0007669"/>
    <property type="project" value="InterPro"/>
</dbReference>
<keyword evidence="6" id="KW-1185">Reference proteome</keyword>
<evidence type="ECO:0000256" key="1">
    <source>
        <dbReference type="ARBA" id="ARBA00022737"/>
    </source>
</evidence>
<organism evidence="5 6">
    <name type="scientific">Orbilia brochopaga</name>
    <dbReference type="NCBI Taxonomy" id="3140254"/>
    <lineage>
        <taxon>Eukaryota</taxon>
        <taxon>Fungi</taxon>
        <taxon>Dikarya</taxon>
        <taxon>Ascomycota</taxon>
        <taxon>Pezizomycotina</taxon>
        <taxon>Orbiliomycetes</taxon>
        <taxon>Orbiliales</taxon>
        <taxon>Orbiliaceae</taxon>
        <taxon>Orbilia</taxon>
    </lineage>
</organism>
<dbReference type="InterPro" id="IPR045095">
    <property type="entry name" value="ACDP"/>
</dbReference>
<protein>
    <submittedName>
        <fullName evidence="5">Metal transporter cnnm4</fullName>
    </submittedName>
</protein>
<keyword evidence="3" id="KW-0732">Signal</keyword>
<evidence type="ECO:0000313" key="6">
    <source>
        <dbReference type="Proteomes" id="UP001375240"/>
    </source>
</evidence>
<keyword evidence="2" id="KW-1133">Transmembrane helix</keyword>
<dbReference type="PANTHER" id="PTHR12064:SF97">
    <property type="entry name" value="METAL TRANSPORTER CNNM-5"/>
    <property type="match status" value="1"/>
</dbReference>
<reference evidence="5 6" key="1">
    <citation type="submission" date="2019-10" db="EMBL/GenBank/DDBJ databases">
        <authorList>
            <person name="Palmer J.M."/>
        </authorList>
    </citation>
    <scope>NUCLEOTIDE SEQUENCE [LARGE SCALE GENOMIC DNA]</scope>
    <source>
        <strain evidence="5 6">TWF696</strain>
    </source>
</reference>
<keyword evidence="1" id="KW-0677">Repeat</keyword>
<name>A0AAV9V0F0_9PEZI</name>
<comment type="caution">
    <text evidence="5">The sequence shown here is derived from an EMBL/GenBank/DDBJ whole genome shotgun (WGS) entry which is preliminary data.</text>
</comment>
<feature type="domain" description="CNNM transmembrane" evidence="4">
    <location>
        <begin position="93"/>
        <end position="244"/>
    </location>
</feature>
<evidence type="ECO:0000256" key="3">
    <source>
        <dbReference type="SAM" id="SignalP"/>
    </source>
</evidence>
<evidence type="ECO:0000256" key="2">
    <source>
        <dbReference type="SAM" id="Phobius"/>
    </source>
</evidence>
<dbReference type="PANTHER" id="PTHR12064">
    <property type="entry name" value="METAL TRANSPORTER CNNM"/>
    <property type="match status" value="1"/>
</dbReference>
<keyword evidence="2" id="KW-0812">Transmembrane</keyword>
<gene>
    <name evidence="5" type="primary">CNNM4</name>
    <name evidence="5" type="ORF">TWF696_005304</name>
</gene>
<keyword evidence="2" id="KW-0472">Membrane</keyword>
<dbReference type="GO" id="GO:0030026">
    <property type="term" value="P:intracellular manganese ion homeostasis"/>
    <property type="evidence" value="ECO:0007669"/>
    <property type="project" value="TreeGrafter"/>
</dbReference>
<evidence type="ECO:0000259" key="4">
    <source>
        <dbReference type="Pfam" id="PF01595"/>
    </source>
</evidence>
<accession>A0AAV9V0F0</accession>